<keyword evidence="3" id="KW-0067">ATP-binding</keyword>
<dbReference type="InterPro" id="IPR027417">
    <property type="entry name" value="P-loop_NTPase"/>
</dbReference>
<dbReference type="EMBL" id="UGTS01000005">
    <property type="protein sequence ID" value="SUC39016.1"/>
    <property type="molecule type" value="Genomic_DNA"/>
</dbReference>
<proteinExistence type="inferred from homology"/>
<organism evidence="3 4">
    <name type="scientific">Proteus mirabilis</name>
    <dbReference type="NCBI Taxonomy" id="584"/>
    <lineage>
        <taxon>Bacteria</taxon>
        <taxon>Pseudomonadati</taxon>
        <taxon>Pseudomonadota</taxon>
        <taxon>Gammaproteobacteria</taxon>
        <taxon>Enterobacterales</taxon>
        <taxon>Morganellaceae</taxon>
        <taxon>Proteus</taxon>
    </lineage>
</organism>
<evidence type="ECO:0000313" key="4">
    <source>
        <dbReference type="Proteomes" id="UP000254191"/>
    </source>
</evidence>
<dbReference type="Pfam" id="PF00005">
    <property type="entry name" value="ABC_tran"/>
    <property type="match status" value="1"/>
</dbReference>
<dbReference type="PROSITE" id="PS50893">
    <property type="entry name" value="ABC_TRANSPORTER_2"/>
    <property type="match status" value="1"/>
</dbReference>
<dbReference type="GO" id="GO:0005524">
    <property type="term" value="F:ATP binding"/>
    <property type="evidence" value="ECO:0007669"/>
    <property type="project" value="UniProtKB-KW"/>
</dbReference>
<feature type="domain" description="ABC transporter" evidence="2">
    <location>
        <begin position="13"/>
        <end position="242"/>
    </location>
</feature>
<dbReference type="InterPro" id="IPR003439">
    <property type="entry name" value="ABC_transporter-like_ATP-bd"/>
</dbReference>
<evidence type="ECO:0000313" key="3">
    <source>
        <dbReference type="EMBL" id="SUC39016.1"/>
    </source>
</evidence>
<dbReference type="GO" id="GO:0016887">
    <property type="term" value="F:ATP hydrolysis activity"/>
    <property type="evidence" value="ECO:0007669"/>
    <property type="project" value="InterPro"/>
</dbReference>
<name>A0A379GDK9_PROMI</name>
<keyword evidence="3" id="KW-0547">Nucleotide-binding</keyword>
<gene>
    <name evidence="3" type="primary">lolD_2</name>
    <name evidence="3" type="ORF">NCTC11938_03307</name>
</gene>
<protein>
    <submittedName>
        <fullName evidence="3">Putative ABC transporter ATP-binding protein YbbA</fullName>
        <ecNumber evidence="3">3.6.3.-</ecNumber>
    </submittedName>
</protein>
<evidence type="ECO:0000256" key="1">
    <source>
        <dbReference type="ARBA" id="ARBA00005417"/>
    </source>
</evidence>
<dbReference type="Proteomes" id="UP000254191">
    <property type="component" value="Unassembled WGS sequence"/>
</dbReference>
<dbReference type="EC" id="3.6.3.-" evidence="3"/>
<dbReference type="Gene3D" id="3.40.50.300">
    <property type="entry name" value="P-loop containing nucleotide triphosphate hydrolases"/>
    <property type="match status" value="1"/>
</dbReference>
<dbReference type="PANTHER" id="PTHR42798:SF7">
    <property type="entry name" value="ALPHA-D-RIBOSE 1-METHYLPHOSPHONATE 5-TRIPHOSPHATE SYNTHASE SUBUNIT PHNL"/>
    <property type="match status" value="1"/>
</dbReference>
<reference evidence="3 4" key="1">
    <citation type="submission" date="2018-06" db="EMBL/GenBank/DDBJ databases">
        <authorList>
            <consortium name="Pathogen Informatics"/>
            <person name="Doyle S."/>
        </authorList>
    </citation>
    <scope>NUCLEOTIDE SEQUENCE [LARGE SCALE GENOMIC DNA]</scope>
    <source>
        <strain evidence="3 4">NCTC11938</strain>
    </source>
</reference>
<keyword evidence="3" id="KW-0378">Hydrolase</keyword>
<evidence type="ECO:0000259" key="2">
    <source>
        <dbReference type="PROSITE" id="PS50893"/>
    </source>
</evidence>
<sequence>MYGITKARQLALFSLTNINKFNHDKSNAEIIFKNLTFDINNEHFTLIKYQQENEKNALIDIISGVDIQYAGYTYFLGNYISILDEKQRALLRNRMIGFVFKENYFFNHCNVFDNIYYSVVDHKDKKKLKNNIINTLKSMGIEKLYNKTPKSLSTDQLLKVAFSRALVKKPKCIIANYNNDCFSQNNFDYFIQLLSQVHKDLSIPILLITNCNHLNMTVDKIITLKHGELYDGGENLIVSVLF</sequence>
<comment type="similarity">
    <text evidence="1">Belongs to the ABC transporter superfamily.</text>
</comment>
<dbReference type="AlphaFoldDB" id="A0A379GDK9"/>
<dbReference type="PANTHER" id="PTHR42798">
    <property type="entry name" value="LIPOPROTEIN-RELEASING SYSTEM ATP-BINDING PROTEIN LOLD"/>
    <property type="match status" value="1"/>
</dbReference>
<dbReference type="SUPFAM" id="SSF52540">
    <property type="entry name" value="P-loop containing nucleoside triphosphate hydrolases"/>
    <property type="match status" value="1"/>
</dbReference>
<accession>A0A379GDK9</accession>